<feature type="domain" description="STAS" evidence="2">
    <location>
        <begin position="47"/>
        <end position="122"/>
    </location>
</feature>
<evidence type="ECO:0000256" key="1">
    <source>
        <dbReference type="SAM" id="MobiDB-lite"/>
    </source>
</evidence>
<protein>
    <submittedName>
        <fullName evidence="3">STAS domain-containing protein</fullName>
    </submittedName>
</protein>
<comment type="caution">
    <text evidence="3">The sequence shown here is derived from an EMBL/GenBank/DDBJ whole genome shotgun (WGS) entry which is preliminary data.</text>
</comment>
<proteinExistence type="predicted"/>
<feature type="region of interest" description="Disordered" evidence="1">
    <location>
        <begin position="1"/>
        <end position="25"/>
    </location>
</feature>
<dbReference type="Gene3D" id="3.30.750.24">
    <property type="entry name" value="STAS domain"/>
    <property type="match status" value="1"/>
</dbReference>
<dbReference type="EMBL" id="RCZO01000007">
    <property type="protein sequence ID" value="TPG07410.1"/>
    <property type="molecule type" value="Genomic_DNA"/>
</dbReference>
<dbReference type="AlphaFoldDB" id="A0A502C3U7"/>
<dbReference type="RefSeq" id="WP_140653472.1">
    <property type="nucleotide sequence ID" value="NZ_RCZO01000007.1"/>
</dbReference>
<dbReference type="InterPro" id="IPR052746">
    <property type="entry name" value="MlaB_ABC_Transporter"/>
</dbReference>
<accession>A0A502C3U7</accession>
<sequence>MAGKRAARQQDTDEQPAKASAAASVGVDDAARVLLPADCRMAAQAALKAELLGALDAGAIVLDGGQVERVDTAALQLLVLFRRELDARGGTLGWHGTSDALNEAAGLLGLAQLLNLPAAALA</sequence>
<evidence type="ECO:0000313" key="4">
    <source>
        <dbReference type="Proteomes" id="UP000319486"/>
    </source>
</evidence>
<dbReference type="Proteomes" id="UP000319486">
    <property type="component" value="Unassembled WGS sequence"/>
</dbReference>
<dbReference type="Pfam" id="PF13466">
    <property type="entry name" value="STAS_2"/>
    <property type="match status" value="1"/>
</dbReference>
<reference evidence="3 4" key="1">
    <citation type="journal article" date="2019" name="Environ. Microbiol.">
        <title>Species interactions and distinct microbial communities in high Arctic permafrost affected cryosols are associated with the CH4 and CO2 gas fluxes.</title>
        <authorList>
            <person name="Altshuler I."/>
            <person name="Hamel J."/>
            <person name="Turney S."/>
            <person name="Magnuson E."/>
            <person name="Levesque R."/>
            <person name="Greer C."/>
            <person name="Whyte L.G."/>
        </authorList>
    </citation>
    <scope>NUCLEOTIDE SEQUENCE [LARGE SCALE GENOMIC DNA]</scope>
    <source>
        <strain evidence="3 4">S13Y</strain>
    </source>
</reference>
<dbReference type="PANTHER" id="PTHR35849:SF2">
    <property type="entry name" value="BLR2341 PROTEIN"/>
    <property type="match status" value="1"/>
</dbReference>
<dbReference type="InterPro" id="IPR036513">
    <property type="entry name" value="STAS_dom_sf"/>
</dbReference>
<name>A0A502C3U7_9GAMM</name>
<dbReference type="PANTHER" id="PTHR35849">
    <property type="entry name" value="BLR2341 PROTEIN"/>
    <property type="match status" value="1"/>
</dbReference>
<dbReference type="SUPFAM" id="SSF52091">
    <property type="entry name" value="SpoIIaa-like"/>
    <property type="match status" value="1"/>
</dbReference>
<dbReference type="InterPro" id="IPR002645">
    <property type="entry name" value="STAS_dom"/>
</dbReference>
<evidence type="ECO:0000259" key="2">
    <source>
        <dbReference type="PROSITE" id="PS50801"/>
    </source>
</evidence>
<evidence type="ECO:0000313" key="3">
    <source>
        <dbReference type="EMBL" id="TPG07410.1"/>
    </source>
</evidence>
<dbReference type="InterPro" id="IPR058548">
    <property type="entry name" value="MlaB-like_STAS"/>
</dbReference>
<gene>
    <name evidence="3" type="ORF">EAH88_13315</name>
</gene>
<keyword evidence="4" id="KW-1185">Reference proteome</keyword>
<organism evidence="3 4">
    <name type="scientific">Rhodanobacter glycinis</name>
    <dbReference type="NCBI Taxonomy" id="582702"/>
    <lineage>
        <taxon>Bacteria</taxon>
        <taxon>Pseudomonadati</taxon>
        <taxon>Pseudomonadota</taxon>
        <taxon>Gammaproteobacteria</taxon>
        <taxon>Lysobacterales</taxon>
        <taxon>Rhodanobacteraceae</taxon>
        <taxon>Rhodanobacter</taxon>
    </lineage>
</organism>
<dbReference type="PROSITE" id="PS50801">
    <property type="entry name" value="STAS"/>
    <property type="match status" value="1"/>
</dbReference>